<name>A0A8S5RDS6_9VIRU</name>
<proteinExistence type="predicted"/>
<dbReference type="EMBL" id="BK059093">
    <property type="protein sequence ID" value="DAE29282.1"/>
    <property type="molecule type" value="Genomic_DNA"/>
</dbReference>
<reference evidence="1" key="1">
    <citation type="journal article" date="2021" name="Proc. Natl. Acad. Sci. U.S.A.">
        <title>A Catalog of Tens of Thousands of Viruses from Human Metagenomes Reveals Hidden Associations with Chronic Diseases.</title>
        <authorList>
            <person name="Tisza M.J."/>
            <person name="Buck C.B."/>
        </authorList>
    </citation>
    <scope>NUCLEOTIDE SEQUENCE</scope>
    <source>
        <strain evidence="1">Ctx9V1</strain>
    </source>
</reference>
<sequence length="31" mass="3633">MFDLLSQLTVWVHISSSHRDTKILDENVNSF</sequence>
<evidence type="ECO:0000313" key="1">
    <source>
        <dbReference type="EMBL" id="DAE29282.1"/>
    </source>
</evidence>
<organism evidence="1">
    <name type="scientific">virus sp. ctx9V1</name>
    <dbReference type="NCBI Taxonomy" id="2828001"/>
    <lineage>
        <taxon>Viruses</taxon>
    </lineage>
</organism>
<protein>
    <submittedName>
        <fullName evidence="1">Uncharacterized protein</fullName>
    </submittedName>
</protein>
<accession>A0A8S5RDS6</accession>